<dbReference type="AlphaFoldDB" id="A0A3B1A193"/>
<dbReference type="Pfam" id="PF00005">
    <property type="entry name" value="ABC_tran"/>
    <property type="match status" value="1"/>
</dbReference>
<dbReference type="PROSITE" id="PS50893">
    <property type="entry name" value="ABC_TRANSPORTER_2"/>
    <property type="match status" value="1"/>
</dbReference>
<dbReference type="InterPro" id="IPR003593">
    <property type="entry name" value="AAA+_ATPase"/>
</dbReference>
<organism evidence="4">
    <name type="scientific">hydrothermal vent metagenome</name>
    <dbReference type="NCBI Taxonomy" id="652676"/>
    <lineage>
        <taxon>unclassified sequences</taxon>
        <taxon>metagenomes</taxon>
        <taxon>ecological metagenomes</taxon>
    </lineage>
</organism>
<dbReference type="PANTHER" id="PTHR43119:SF1">
    <property type="entry name" value="ABC TRANSPORTER DOMAIN-CONTAINING PROTEIN"/>
    <property type="match status" value="1"/>
</dbReference>
<proteinExistence type="predicted"/>
<dbReference type="PANTHER" id="PTHR43119">
    <property type="entry name" value="ABC TRANSPORT PROTEIN ATP-BINDING COMPONENT-RELATED"/>
    <property type="match status" value="1"/>
</dbReference>
<reference evidence="4" key="1">
    <citation type="submission" date="2018-06" db="EMBL/GenBank/DDBJ databases">
        <authorList>
            <person name="Zhirakovskaya E."/>
        </authorList>
    </citation>
    <scope>NUCLEOTIDE SEQUENCE</scope>
</reference>
<evidence type="ECO:0000256" key="2">
    <source>
        <dbReference type="ARBA" id="ARBA00022840"/>
    </source>
</evidence>
<dbReference type="SUPFAM" id="SSF52540">
    <property type="entry name" value="P-loop containing nucleoside triphosphate hydrolases"/>
    <property type="match status" value="1"/>
</dbReference>
<accession>A0A3B1A193</accession>
<feature type="domain" description="ABC transporter" evidence="3">
    <location>
        <begin position="4"/>
        <end position="198"/>
    </location>
</feature>
<dbReference type="GO" id="GO:0005524">
    <property type="term" value="F:ATP binding"/>
    <property type="evidence" value="ECO:0007669"/>
    <property type="project" value="UniProtKB-KW"/>
</dbReference>
<evidence type="ECO:0000256" key="1">
    <source>
        <dbReference type="ARBA" id="ARBA00022741"/>
    </source>
</evidence>
<keyword evidence="2 4" id="KW-0067">ATP-binding</keyword>
<name>A0A3B1A193_9ZZZZ</name>
<dbReference type="Gene3D" id="3.40.50.300">
    <property type="entry name" value="P-loop containing nucleotide triphosphate hydrolases"/>
    <property type="match status" value="1"/>
</dbReference>
<dbReference type="CDD" id="cd00267">
    <property type="entry name" value="ABC_ATPase"/>
    <property type="match status" value="1"/>
</dbReference>
<dbReference type="GO" id="GO:0016887">
    <property type="term" value="F:ATP hydrolysis activity"/>
    <property type="evidence" value="ECO:0007669"/>
    <property type="project" value="InterPro"/>
</dbReference>
<dbReference type="InterPro" id="IPR027417">
    <property type="entry name" value="P-loop_NTPase"/>
</dbReference>
<evidence type="ECO:0000313" key="4">
    <source>
        <dbReference type="EMBL" id="VAW99645.1"/>
    </source>
</evidence>
<protein>
    <submittedName>
        <fullName evidence="4">YbbL ABC transporter ATP-binding protein</fullName>
    </submittedName>
</protein>
<dbReference type="EMBL" id="UOFR01000069">
    <property type="protein sequence ID" value="VAW99645.1"/>
    <property type="molecule type" value="Genomic_DNA"/>
</dbReference>
<dbReference type="SMART" id="SM00382">
    <property type="entry name" value="AAA"/>
    <property type="match status" value="1"/>
</dbReference>
<dbReference type="InterPro" id="IPR003439">
    <property type="entry name" value="ABC_transporter-like_ATP-bd"/>
</dbReference>
<keyword evidence="1" id="KW-0547">Nucleotide-binding</keyword>
<evidence type="ECO:0000259" key="3">
    <source>
        <dbReference type="PROSITE" id="PS50893"/>
    </source>
</evidence>
<gene>
    <name evidence="4" type="ORF">MNBD_GAMMA21-1673</name>
</gene>
<sequence length="198" mass="21707">MSLLTIKDLTIAHVGPISLELKPGEIVCLSGASGSGKSLMLRAIADIIPAGGTLSLGEIKSTEVVAPVWRRQVALLPAESQWWHDTVGEHFKLPDLTLFQQLGFASDCLSWQTSRCSTGEKQRLALLRLLANKPECLLLDEPTGSLDPDSTLTVEALLKTLATQQQIPMLWVSHSHEQIKRVADRHFVMCDGQLVAYE</sequence>